<organism evidence="2 3">
    <name type="scientific">Eruca vesicaria subsp. sativa</name>
    <name type="common">Garden rocket</name>
    <name type="synonym">Eruca sativa</name>
    <dbReference type="NCBI Taxonomy" id="29727"/>
    <lineage>
        <taxon>Eukaryota</taxon>
        <taxon>Viridiplantae</taxon>
        <taxon>Streptophyta</taxon>
        <taxon>Embryophyta</taxon>
        <taxon>Tracheophyta</taxon>
        <taxon>Spermatophyta</taxon>
        <taxon>Magnoliopsida</taxon>
        <taxon>eudicotyledons</taxon>
        <taxon>Gunneridae</taxon>
        <taxon>Pentapetalae</taxon>
        <taxon>rosids</taxon>
        <taxon>malvids</taxon>
        <taxon>Brassicales</taxon>
        <taxon>Brassicaceae</taxon>
        <taxon>Brassiceae</taxon>
        <taxon>Eruca</taxon>
    </lineage>
</organism>
<accession>A0ABC8JUZ7</accession>
<evidence type="ECO:0000313" key="3">
    <source>
        <dbReference type="Proteomes" id="UP001642260"/>
    </source>
</evidence>
<keyword evidence="3" id="KW-1185">Reference proteome</keyword>
<dbReference type="AlphaFoldDB" id="A0ABC8JUZ7"/>
<comment type="caution">
    <text evidence="2">The sequence shown here is derived from an EMBL/GenBank/DDBJ whole genome shotgun (WGS) entry which is preliminary data.</text>
</comment>
<dbReference type="PANTHER" id="PTHR33177:SF30">
    <property type="entry name" value="PROTEIN SALT-INDUCED AND EIN3_EIL1-DEPENDENT 1"/>
    <property type="match status" value="1"/>
</dbReference>
<sequence length="92" mass="10077">MNQQEAASTLELDLKLNILDSSLPTEYPSSSLCSEEAEVEGGDAKSMVVVGCPNCIMYIFMSLESSNPRCPRCNSQVLFDFLKGHKSKKNGN</sequence>
<dbReference type="Pfam" id="PF24747">
    <property type="entry name" value="Zn-ribbon_GIR1"/>
    <property type="match status" value="1"/>
</dbReference>
<dbReference type="InterPro" id="IPR055281">
    <property type="entry name" value="GIR1-2/SIED1"/>
</dbReference>
<proteinExistence type="predicted"/>
<dbReference type="InterPro" id="IPR056440">
    <property type="entry name" value="Zn-ribbon_GIR1"/>
</dbReference>
<evidence type="ECO:0000313" key="2">
    <source>
        <dbReference type="EMBL" id="CAH8333382.1"/>
    </source>
</evidence>
<gene>
    <name evidence="2" type="ORF">ERUC_LOCUS12857</name>
</gene>
<name>A0ABC8JUZ7_ERUVS</name>
<protein>
    <recommendedName>
        <fullName evidence="1">GIR1-like zinc ribbon domain-containing protein</fullName>
    </recommendedName>
</protein>
<evidence type="ECO:0000259" key="1">
    <source>
        <dbReference type="Pfam" id="PF24747"/>
    </source>
</evidence>
<reference evidence="2 3" key="1">
    <citation type="submission" date="2022-03" db="EMBL/GenBank/DDBJ databases">
        <authorList>
            <person name="Macdonald S."/>
            <person name="Ahmed S."/>
            <person name="Newling K."/>
        </authorList>
    </citation>
    <scope>NUCLEOTIDE SEQUENCE [LARGE SCALE GENOMIC DNA]</scope>
</reference>
<dbReference type="EMBL" id="CAKOAT010121377">
    <property type="protein sequence ID" value="CAH8333382.1"/>
    <property type="molecule type" value="Genomic_DNA"/>
</dbReference>
<dbReference type="PANTHER" id="PTHR33177">
    <property type="entry name" value="PUTATIVE-RELATED"/>
    <property type="match status" value="1"/>
</dbReference>
<feature type="domain" description="GIR1-like zinc ribbon" evidence="1">
    <location>
        <begin position="46"/>
        <end position="83"/>
    </location>
</feature>
<dbReference type="Proteomes" id="UP001642260">
    <property type="component" value="Unassembled WGS sequence"/>
</dbReference>